<keyword evidence="3" id="KW-1185">Reference proteome</keyword>
<evidence type="ECO:0000313" key="3">
    <source>
        <dbReference type="Proteomes" id="UP000612456"/>
    </source>
</evidence>
<protein>
    <submittedName>
        <fullName evidence="2">Uncharacterized protein</fullName>
    </submittedName>
</protein>
<comment type="caution">
    <text evidence="2">The sequence shown here is derived from an EMBL/GenBank/DDBJ whole genome shotgun (WGS) entry which is preliminary data.</text>
</comment>
<feature type="region of interest" description="Disordered" evidence="1">
    <location>
        <begin position="37"/>
        <end position="56"/>
    </location>
</feature>
<dbReference type="AlphaFoldDB" id="A0A916YUS8"/>
<name>A0A916YUS8_9BACL</name>
<evidence type="ECO:0000256" key="1">
    <source>
        <dbReference type="SAM" id="MobiDB-lite"/>
    </source>
</evidence>
<sequence>MNSKFGFVLTGLLRQGELTPEQNQWIREVDTFFIASSGPGGKTDASHLGGNSGFTS</sequence>
<dbReference type="Proteomes" id="UP000612456">
    <property type="component" value="Unassembled WGS sequence"/>
</dbReference>
<organism evidence="2 3">
    <name type="scientific">Paenibacillus nasutitermitis</name>
    <dbReference type="NCBI Taxonomy" id="1652958"/>
    <lineage>
        <taxon>Bacteria</taxon>
        <taxon>Bacillati</taxon>
        <taxon>Bacillota</taxon>
        <taxon>Bacilli</taxon>
        <taxon>Bacillales</taxon>
        <taxon>Paenibacillaceae</taxon>
        <taxon>Paenibacillus</taxon>
    </lineage>
</organism>
<proteinExistence type="predicted"/>
<accession>A0A916YUS8</accession>
<reference evidence="2" key="1">
    <citation type="journal article" date="2014" name="Int. J. Syst. Evol. Microbiol.">
        <title>Complete genome sequence of Corynebacterium casei LMG S-19264T (=DSM 44701T), isolated from a smear-ripened cheese.</title>
        <authorList>
            <consortium name="US DOE Joint Genome Institute (JGI-PGF)"/>
            <person name="Walter F."/>
            <person name="Albersmeier A."/>
            <person name="Kalinowski J."/>
            <person name="Ruckert C."/>
        </authorList>
    </citation>
    <scope>NUCLEOTIDE SEQUENCE</scope>
    <source>
        <strain evidence="2">CGMCC 1.15178</strain>
    </source>
</reference>
<dbReference type="EMBL" id="BMHP01000001">
    <property type="protein sequence ID" value="GGD61990.1"/>
    <property type="molecule type" value="Genomic_DNA"/>
</dbReference>
<reference evidence="2" key="2">
    <citation type="submission" date="2020-09" db="EMBL/GenBank/DDBJ databases">
        <authorList>
            <person name="Sun Q."/>
            <person name="Zhou Y."/>
        </authorList>
    </citation>
    <scope>NUCLEOTIDE SEQUENCE</scope>
    <source>
        <strain evidence="2">CGMCC 1.15178</strain>
    </source>
</reference>
<gene>
    <name evidence="2" type="ORF">GCM10010911_19840</name>
</gene>
<evidence type="ECO:0000313" key="2">
    <source>
        <dbReference type="EMBL" id="GGD61990.1"/>
    </source>
</evidence>